<dbReference type="InterPro" id="IPR011990">
    <property type="entry name" value="TPR-like_helical_dom_sf"/>
</dbReference>
<dbReference type="Pfam" id="PF13374">
    <property type="entry name" value="TPR_10"/>
    <property type="match status" value="5"/>
</dbReference>
<sequence>MAGDVFHGPVAGQLGDHTTQYNSFHASRPRASWPHQVGVIPSRAECFQDRAEAARLRQVLSDGGTAAVAGGRARRELTGGVLAGLGGVGKTQLAADFARTSWSAGEVDVLVWLTAGTRGAAVDVYARAAVELLGADADDPERAAATFLAWLEPKSGARPCRWLVVLDDVADPSVLAGLWPPVSPLGRTLVTTRRRDAALTGPGRRRIEVGEFTSEEAADHLTAVLAAHERTEPRADVAALAADLGRLPLALSQAAAYLVDAGVSCASYRALLADRTRGLADLSPDVLPDGQTHTMAAAWSLSVDYADGLRPVGLARPMLQLAAFLDPHGIPATVLAGPPALGRLAAARSGDAPAPGPEDAAGALRALHRLSLVDAPDAPDAGPAGDRTGLVRVHRIVQRATRDTLTPDAYGDTARAAADALVSVWPEVERDAAHAQALRACTAALTACAEAALHHREAHGVLFRAGGSLGDSGRLGAAVAHFRHLAETTRHHLGADHPDTLTARGDLALWRGEAGDHAGAAAAFADLLADRLRVLGADHRDTLSTRLQLARRRGAAGDPVGAATSLLDLLHDMVRVLGPDHAHTLATRLSAANWLGDSGDSAGAATSIADVLDDMVRVLGPDDAYTLVARSDLAHWRGQAGDPAGAAAATADLLADRLRVLGRDHRATLVTRHNLAHWRGRAGDPAGAAAALADLLRDRLRLVDPDHYDIVMLRGDLAHWRGEAGDRAGAATALADLLGDVTRLLGPGHPETLAIRQNLARWRGESGDAAGAAAALPELLDDLLRVLGPDHPHTLATRHNLAHWLGEAGDPAGAAGVYADVLADRLRVLGPDEPDTLVTRHSLAHWQGRAGDPAAAATALAALLRDMLRVLGPDHPHTLVARSHLAYWRAQNGEGPGTPG</sequence>
<protein>
    <submittedName>
        <fullName evidence="2">Tetratricopeptide repeat-containing protein</fullName>
    </submittedName>
</protein>
<gene>
    <name evidence="2" type="ORF">SAMN05216267_10658</name>
</gene>
<name>A0A1H8U7R6_9ACTN</name>
<dbReference type="InterPro" id="IPR027417">
    <property type="entry name" value="P-loop_NTPase"/>
</dbReference>
<proteinExistence type="predicted"/>
<dbReference type="PANTHER" id="PTHR46082">
    <property type="entry name" value="ATP/GTP-BINDING PROTEIN-RELATED"/>
    <property type="match status" value="1"/>
</dbReference>
<keyword evidence="3" id="KW-1185">Reference proteome</keyword>
<evidence type="ECO:0000313" key="3">
    <source>
        <dbReference type="Proteomes" id="UP000181951"/>
    </source>
</evidence>
<dbReference type="Pfam" id="PF00931">
    <property type="entry name" value="NB-ARC"/>
    <property type="match status" value="1"/>
</dbReference>
<dbReference type="GO" id="GO:0043531">
    <property type="term" value="F:ADP binding"/>
    <property type="evidence" value="ECO:0007669"/>
    <property type="project" value="InterPro"/>
</dbReference>
<feature type="domain" description="NB-ARC" evidence="1">
    <location>
        <begin position="82"/>
        <end position="218"/>
    </location>
</feature>
<dbReference type="InterPro" id="IPR002182">
    <property type="entry name" value="NB-ARC"/>
</dbReference>
<evidence type="ECO:0000259" key="1">
    <source>
        <dbReference type="Pfam" id="PF00931"/>
    </source>
</evidence>
<organism evidence="2 3">
    <name type="scientific">Actinacidiphila rubida</name>
    <dbReference type="NCBI Taxonomy" id="310780"/>
    <lineage>
        <taxon>Bacteria</taxon>
        <taxon>Bacillati</taxon>
        <taxon>Actinomycetota</taxon>
        <taxon>Actinomycetes</taxon>
        <taxon>Kitasatosporales</taxon>
        <taxon>Streptomycetaceae</taxon>
        <taxon>Actinacidiphila</taxon>
    </lineage>
</organism>
<dbReference type="RefSeq" id="WP_075018291.1">
    <property type="nucleotide sequence ID" value="NZ_FODD01000065.1"/>
</dbReference>
<accession>A0A1H8U7R6</accession>
<dbReference type="PANTHER" id="PTHR46082:SF6">
    <property type="entry name" value="AAA+ ATPASE DOMAIN-CONTAINING PROTEIN-RELATED"/>
    <property type="match status" value="1"/>
</dbReference>
<evidence type="ECO:0000313" key="2">
    <source>
        <dbReference type="EMBL" id="SEO98883.1"/>
    </source>
</evidence>
<dbReference type="Gene3D" id="3.40.50.300">
    <property type="entry name" value="P-loop containing nucleotide triphosphate hydrolases"/>
    <property type="match status" value="1"/>
</dbReference>
<dbReference type="AlphaFoldDB" id="A0A1H8U7R6"/>
<dbReference type="Gene3D" id="1.25.40.10">
    <property type="entry name" value="Tetratricopeptide repeat domain"/>
    <property type="match status" value="2"/>
</dbReference>
<dbReference type="Proteomes" id="UP000181951">
    <property type="component" value="Unassembled WGS sequence"/>
</dbReference>
<dbReference type="InterPro" id="IPR053137">
    <property type="entry name" value="NLR-like"/>
</dbReference>
<dbReference type="EMBL" id="FODD01000065">
    <property type="protein sequence ID" value="SEO98883.1"/>
    <property type="molecule type" value="Genomic_DNA"/>
</dbReference>
<reference evidence="2 3" key="1">
    <citation type="submission" date="2016-10" db="EMBL/GenBank/DDBJ databases">
        <authorList>
            <person name="de Groot N.N."/>
        </authorList>
    </citation>
    <scope>NUCLEOTIDE SEQUENCE [LARGE SCALE GENOMIC DNA]</scope>
    <source>
        <strain evidence="2 3">CGMCC 4.2026</strain>
    </source>
</reference>
<dbReference type="SUPFAM" id="SSF52540">
    <property type="entry name" value="P-loop containing nucleoside triphosphate hydrolases"/>
    <property type="match status" value="1"/>
</dbReference>
<dbReference type="SUPFAM" id="SSF48452">
    <property type="entry name" value="TPR-like"/>
    <property type="match status" value="2"/>
</dbReference>
<dbReference type="STRING" id="310780.SAMN05216267_10658"/>